<evidence type="ECO:0000256" key="5">
    <source>
        <dbReference type="SAM" id="MobiDB-lite"/>
    </source>
</evidence>
<reference evidence="7 8" key="1">
    <citation type="journal article" date="2013" name="PLoS Genet.">
        <title>The genome and development-dependent transcriptomes of Pyronema confluens: a window into fungal evolution.</title>
        <authorList>
            <person name="Traeger S."/>
            <person name="Altegoer F."/>
            <person name="Freitag M."/>
            <person name="Gabaldon T."/>
            <person name="Kempken F."/>
            <person name="Kumar A."/>
            <person name="Marcet-Houben M."/>
            <person name="Poggeler S."/>
            <person name="Stajich J.E."/>
            <person name="Nowrousian M."/>
        </authorList>
    </citation>
    <scope>NUCLEOTIDE SEQUENCE [LARGE SCALE GENOMIC DNA]</scope>
    <source>
        <strain evidence="8">CBS 100304</strain>
        <tissue evidence="7">Vegetative mycelium</tissue>
    </source>
</reference>
<dbReference type="InterPro" id="IPR021131">
    <property type="entry name" value="Ribosomal_uL15/eL18"/>
</dbReference>
<feature type="region of interest" description="Disordered" evidence="5">
    <location>
        <begin position="41"/>
        <end position="84"/>
    </location>
</feature>
<feature type="compositionally biased region" description="Basic residues" evidence="5">
    <location>
        <begin position="62"/>
        <end position="76"/>
    </location>
</feature>
<dbReference type="SUPFAM" id="SSF52080">
    <property type="entry name" value="Ribosomal proteins L15p and L18e"/>
    <property type="match status" value="1"/>
</dbReference>
<dbReference type="InterPro" id="IPR005749">
    <property type="entry name" value="Ribosomal_uL15_bac-type"/>
</dbReference>
<protein>
    <submittedName>
        <fullName evidence="7">Similar to 54S ribosomal protein L10, mitochondrial acc. no. Q9Y7M5</fullName>
    </submittedName>
</protein>
<evidence type="ECO:0000256" key="1">
    <source>
        <dbReference type="ARBA" id="ARBA00007320"/>
    </source>
</evidence>
<dbReference type="FunFam" id="3.100.10.10:FF:000011">
    <property type="entry name" value="50S ribosomal subunit protein L15"/>
    <property type="match status" value="1"/>
</dbReference>
<dbReference type="InterPro" id="IPR036227">
    <property type="entry name" value="Ribosomal_uL15/eL18_sf"/>
</dbReference>
<sequence length="267" mass="29198">MNSLSTTMRAVFRPSATPKFFKVAATQQVRNASILGSLSDTPGAYNKRIRRGRGPASGKGKTSGRGHKGQKQHGKVPAHFNGGQTTDEVVHGVRGFKNIFSVEMSPLNLDTLQKWIDTGRIDPTKPITFKELLQSRAVHGIKDGVKLLGRGAAEFKTPIEITVSRASKDAIAAIEKAGGKVTTEFFNKKGILSITHPNLFPDGHRLAGPSTRWDIEYYRDPAHRGYLSRAVVANNESPSLFFKPLIKGPAKQKKKNDKQANAANKLF</sequence>
<dbReference type="InterPro" id="IPR001196">
    <property type="entry name" value="Ribosomal_uL15_CS"/>
</dbReference>
<dbReference type="GO" id="GO:0006412">
    <property type="term" value="P:translation"/>
    <property type="evidence" value="ECO:0007669"/>
    <property type="project" value="InterPro"/>
</dbReference>
<dbReference type="Pfam" id="PF00828">
    <property type="entry name" value="Ribosomal_L27A"/>
    <property type="match status" value="1"/>
</dbReference>
<evidence type="ECO:0000313" key="7">
    <source>
        <dbReference type="EMBL" id="CCX06531.1"/>
    </source>
</evidence>
<dbReference type="eggNOG" id="KOG0846">
    <property type="taxonomic scope" value="Eukaryota"/>
</dbReference>
<dbReference type="AlphaFoldDB" id="U4KXK1"/>
<evidence type="ECO:0000256" key="4">
    <source>
        <dbReference type="RuleBase" id="RU003888"/>
    </source>
</evidence>
<dbReference type="InterPro" id="IPR030878">
    <property type="entry name" value="Ribosomal_uL15"/>
</dbReference>
<dbReference type="OMA" id="EPGWLVN"/>
<accession>U4KXK1</accession>
<dbReference type="PROSITE" id="PS00475">
    <property type="entry name" value="RIBOSOMAL_L15"/>
    <property type="match status" value="1"/>
</dbReference>
<dbReference type="Gene3D" id="3.100.10.10">
    <property type="match status" value="1"/>
</dbReference>
<dbReference type="HAMAP" id="MF_01341">
    <property type="entry name" value="Ribosomal_uL15"/>
    <property type="match status" value="1"/>
</dbReference>
<feature type="domain" description="Large ribosomal subunit protein uL15/eL18" evidence="6">
    <location>
        <begin position="106"/>
        <end position="182"/>
    </location>
</feature>
<name>U4KXK1_PYROM</name>
<dbReference type="OrthoDB" id="361383at2759"/>
<dbReference type="PANTHER" id="PTHR12934:SF11">
    <property type="entry name" value="LARGE RIBOSOMAL SUBUNIT PROTEIN UL15M"/>
    <property type="match status" value="1"/>
</dbReference>
<dbReference type="GO" id="GO:0003735">
    <property type="term" value="F:structural constituent of ribosome"/>
    <property type="evidence" value="ECO:0007669"/>
    <property type="project" value="InterPro"/>
</dbReference>
<comment type="similarity">
    <text evidence="1 4">Belongs to the universal ribosomal protein uL15 family.</text>
</comment>
<organism evidence="7 8">
    <name type="scientific">Pyronema omphalodes (strain CBS 100304)</name>
    <name type="common">Pyronema confluens</name>
    <dbReference type="NCBI Taxonomy" id="1076935"/>
    <lineage>
        <taxon>Eukaryota</taxon>
        <taxon>Fungi</taxon>
        <taxon>Dikarya</taxon>
        <taxon>Ascomycota</taxon>
        <taxon>Pezizomycotina</taxon>
        <taxon>Pezizomycetes</taxon>
        <taxon>Pezizales</taxon>
        <taxon>Pyronemataceae</taxon>
        <taxon>Pyronema</taxon>
    </lineage>
</organism>
<evidence type="ECO:0000256" key="2">
    <source>
        <dbReference type="ARBA" id="ARBA00022980"/>
    </source>
</evidence>
<keyword evidence="2 4" id="KW-0689">Ribosomal protein</keyword>
<gene>
    <name evidence="7" type="ORF">PCON_06118</name>
</gene>
<keyword evidence="8" id="KW-1185">Reference proteome</keyword>
<dbReference type="Proteomes" id="UP000018144">
    <property type="component" value="Unassembled WGS sequence"/>
</dbReference>
<evidence type="ECO:0000259" key="6">
    <source>
        <dbReference type="Pfam" id="PF00828"/>
    </source>
</evidence>
<proteinExistence type="inferred from homology"/>
<dbReference type="STRING" id="1076935.U4KXK1"/>
<dbReference type="GO" id="GO:0005762">
    <property type="term" value="C:mitochondrial large ribosomal subunit"/>
    <property type="evidence" value="ECO:0007669"/>
    <property type="project" value="TreeGrafter"/>
</dbReference>
<evidence type="ECO:0000313" key="8">
    <source>
        <dbReference type="Proteomes" id="UP000018144"/>
    </source>
</evidence>
<evidence type="ECO:0000256" key="3">
    <source>
        <dbReference type="ARBA" id="ARBA00023274"/>
    </source>
</evidence>
<dbReference type="NCBIfam" id="TIGR01071">
    <property type="entry name" value="rplO_bact"/>
    <property type="match status" value="1"/>
</dbReference>
<dbReference type="PANTHER" id="PTHR12934">
    <property type="entry name" value="50S RIBOSOMAL PROTEIN L15"/>
    <property type="match status" value="1"/>
</dbReference>
<dbReference type="EMBL" id="HF935294">
    <property type="protein sequence ID" value="CCX06531.1"/>
    <property type="molecule type" value="Genomic_DNA"/>
</dbReference>
<keyword evidence="3 4" id="KW-0687">Ribonucleoprotein</keyword>